<reference evidence="4 5" key="1">
    <citation type="submission" date="2018-06" db="EMBL/GenBank/DDBJ databases">
        <title>Comparative genomics reveals the genomic features of Rhizophagus irregularis, R. cerebriforme, R. diaphanum and Gigaspora rosea, and their symbiotic lifestyle signature.</title>
        <authorList>
            <person name="Morin E."/>
            <person name="San Clemente H."/>
            <person name="Chen E.C.H."/>
            <person name="De La Providencia I."/>
            <person name="Hainaut M."/>
            <person name="Kuo A."/>
            <person name="Kohler A."/>
            <person name="Murat C."/>
            <person name="Tang N."/>
            <person name="Roy S."/>
            <person name="Loubradou J."/>
            <person name="Henrissat B."/>
            <person name="Grigoriev I.V."/>
            <person name="Corradi N."/>
            <person name="Roux C."/>
            <person name="Martin F.M."/>
        </authorList>
    </citation>
    <scope>NUCLEOTIDE SEQUENCE [LARGE SCALE GENOMIC DNA]</scope>
    <source>
        <strain evidence="4 5">DAOM 227022</strain>
    </source>
</reference>
<feature type="chain" id="PRO_5017434921" evidence="3">
    <location>
        <begin position="19"/>
        <end position="107"/>
    </location>
</feature>
<dbReference type="EMBL" id="QKYT01000044">
    <property type="protein sequence ID" value="RIA96447.1"/>
    <property type="molecule type" value="Genomic_DNA"/>
</dbReference>
<name>A0A397TJ14_9GLOM</name>
<accession>A0A397TJ14</accession>
<protein>
    <submittedName>
        <fullName evidence="4">Uncharacterized protein</fullName>
    </submittedName>
</protein>
<proteinExistence type="predicted"/>
<feature type="region of interest" description="Disordered" evidence="1">
    <location>
        <begin position="23"/>
        <end position="51"/>
    </location>
</feature>
<feature type="compositionally biased region" description="Low complexity" evidence="1">
    <location>
        <begin position="23"/>
        <end position="44"/>
    </location>
</feature>
<dbReference type="AlphaFoldDB" id="A0A397TJ14"/>
<keyword evidence="2" id="KW-0472">Membrane</keyword>
<evidence type="ECO:0000313" key="4">
    <source>
        <dbReference type="EMBL" id="RIA96447.1"/>
    </source>
</evidence>
<evidence type="ECO:0000256" key="3">
    <source>
        <dbReference type="SAM" id="SignalP"/>
    </source>
</evidence>
<feature type="transmembrane region" description="Helical" evidence="2">
    <location>
        <begin position="57"/>
        <end position="75"/>
    </location>
</feature>
<evidence type="ECO:0000256" key="1">
    <source>
        <dbReference type="SAM" id="MobiDB-lite"/>
    </source>
</evidence>
<feature type="transmembrane region" description="Helical" evidence="2">
    <location>
        <begin position="82"/>
        <end position="102"/>
    </location>
</feature>
<organism evidence="4 5">
    <name type="scientific">Glomus cerebriforme</name>
    <dbReference type="NCBI Taxonomy" id="658196"/>
    <lineage>
        <taxon>Eukaryota</taxon>
        <taxon>Fungi</taxon>
        <taxon>Fungi incertae sedis</taxon>
        <taxon>Mucoromycota</taxon>
        <taxon>Glomeromycotina</taxon>
        <taxon>Glomeromycetes</taxon>
        <taxon>Glomerales</taxon>
        <taxon>Glomeraceae</taxon>
        <taxon>Glomus</taxon>
    </lineage>
</organism>
<dbReference type="Proteomes" id="UP000265703">
    <property type="component" value="Unassembled WGS sequence"/>
</dbReference>
<feature type="signal peptide" evidence="3">
    <location>
        <begin position="1"/>
        <end position="18"/>
    </location>
</feature>
<evidence type="ECO:0000313" key="5">
    <source>
        <dbReference type="Proteomes" id="UP000265703"/>
    </source>
</evidence>
<sequence>MWRIIWILLFLIIDECYCYPTAASPTDSSTSSSDSSQVSSTNQTITSSDKDNKTPTIIAMIFGASVISLLLGIYIEKRDLPPIIIGATIAGTATISAALISATRKNK</sequence>
<keyword evidence="5" id="KW-1185">Reference proteome</keyword>
<evidence type="ECO:0000256" key="2">
    <source>
        <dbReference type="SAM" id="Phobius"/>
    </source>
</evidence>
<keyword evidence="2" id="KW-1133">Transmembrane helix</keyword>
<keyword evidence="3" id="KW-0732">Signal</keyword>
<comment type="caution">
    <text evidence="4">The sequence shown here is derived from an EMBL/GenBank/DDBJ whole genome shotgun (WGS) entry which is preliminary data.</text>
</comment>
<gene>
    <name evidence="4" type="ORF">C1645_815309</name>
</gene>
<keyword evidence="2" id="KW-0812">Transmembrane</keyword>